<name>A0ACD5WB13_AVESA</name>
<organism evidence="1 2">
    <name type="scientific">Avena sativa</name>
    <name type="common">Oat</name>
    <dbReference type="NCBI Taxonomy" id="4498"/>
    <lineage>
        <taxon>Eukaryota</taxon>
        <taxon>Viridiplantae</taxon>
        <taxon>Streptophyta</taxon>
        <taxon>Embryophyta</taxon>
        <taxon>Tracheophyta</taxon>
        <taxon>Spermatophyta</taxon>
        <taxon>Magnoliopsida</taxon>
        <taxon>Liliopsida</taxon>
        <taxon>Poales</taxon>
        <taxon>Poaceae</taxon>
        <taxon>BOP clade</taxon>
        <taxon>Pooideae</taxon>
        <taxon>Poodae</taxon>
        <taxon>Poeae</taxon>
        <taxon>Poeae Chloroplast Group 1 (Aveneae type)</taxon>
        <taxon>Aveninae</taxon>
        <taxon>Avena</taxon>
    </lineage>
</organism>
<evidence type="ECO:0000313" key="2">
    <source>
        <dbReference type="Proteomes" id="UP001732700"/>
    </source>
</evidence>
<dbReference type="EnsemblPlants" id="AVESA.00010b.r2.4AG0603270.1">
    <property type="protein sequence ID" value="AVESA.00010b.r2.4AG0603270.1.CDS"/>
    <property type="gene ID" value="AVESA.00010b.r2.4AG0603270"/>
</dbReference>
<reference evidence="1" key="2">
    <citation type="submission" date="2025-09" db="UniProtKB">
        <authorList>
            <consortium name="EnsemblPlants"/>
        </authorList>
    </citation>
    <scope>IDENTIFICATION</scope>
</reference>
<evidence type="ECO:0000313" key="1">
    <source>
        <dbReference type="EnsemblPlants" id="AVESA.00010b.r2.4AG0603270.1.CDS"/>
    </source>
</evidence>
<keyword evidence="2" id="KW-1185">Reference proteome</keyword>
<protein>
    <submittedName>
        <fullName evidence="1">Uncharacterized protein</fullName>
    </submittedName>
</protein>
<dbReference type="Proteomes" id="UP001732700">
    <property type="component" value="Chromosome 4A"/>
</dbReference>
<sequence>MTLPPLAAVVSPSHGPSLPTSTISACRRGAVVPRRRRRACNWTTARSRGTAARISCSSTLVVVDEAAASYTEAGLITVAKPIYVKMKATVTIKDYLSHSIMSLISSKVLHLELVSSNLDSQTGKVKESIPGSAYYCGLDIIHVHNKFACEATFDVPVWFGSIGAVLVENMHDTEMFLVDIVVAPEEDLSAKVIFEGNSWINAKSAETEKQHVFFPLKSYLPCETPPGIESLREGELKAIRGEGTGKRNKFDRIYDYDVYNDLGKPDEGDALTRPVLGGNEYPYPRRCRTGRPRNDKDPSSEKVGHYVYVPKDEVFSSSDNMDFLWTKGLGSFLPTVWTFLQKSLLKERKGKSFPSFSAIDSLFDDTVQEKPPSTGSMLIETALKFIRALRSSVPLEEAIHEALQGLKFEKPRLVDGDKFAWFRDEEFARQTLAGLNPLSIRLVTEFPFVSKLDEEEFGPRESGITKEVIEEQIGRVMTAEEAVKKKKLFMLDYHDMLLPLVNLVRELDDTTLYGSRTLFFLTEKGTLKPIAIELSRPKGKPPSPVKPWSQVFTPQQCDATGSWLWKLAKAHVLAHDSGYHQLVSHWLRTHCCVEPYIIATNRQLSRMHPIYRLLHPHFRYTMQMNAKSRSGLINADGIIEQTFSPGRYSMTLSSLVYRDHWRFDMEALPADLIQRGMAVEEEDGTLTLTIKDYPYANDGLLVWESLKEWTSDYVKHYYSSAADVTGDKELNGWWDEVRTKGHADKQHERWWPRLDSRESLIKVLTSIMWVTSGHHAAVNFAQYPLAGYFPNRPSIARKKMPVEEGPDREERMDSFKAKPEMELLQVFPSQYQAVLVVTVLHILSSHWPDEQHMGIHVEPAWKADPMINAAFQRLQGNMLRNEGIIDQRNLTEDLKNRCGAGVMPYELFKHACASEPGKGLPYSISI</sequence>
<proteinExistence type="predicted"/>
<accession>A0ACD5WB13</accession>
<reference evidence="1" key="1">
    <citation type="submission" date="2021-05" db="EMBL/GenBank/DDBJ databases">
        <authorList>
            <person name="Scholz U."/>
            <person name="Mascher M."/>
            <person name="Fiebig A."/>
        </authorList>
    </citation>
    <scope>NUCLEOTIDE SEQUENCE [LARGE SCALE GENOMIC DNA]</scope>
</reference>